<evidence type="ECO:0000256" key="3">
    <source>
        <dbReference type="ARBA" id="ARBA00022946"/>
    </source>
</evidence>
<dbReference type="FunFam" id="3.90.20.20:FF:000003">
    <property type="entry name" value="GrpE protein homolog"/>
    <property type="match status" value="1"/>
</dbReference>
<comment type="function">
    <text evidence="6">Essential component of the PAM complex, a complex required for the translocation of transit peptide-containing proteins from the inner membrane into the mitochondrial matrix in an ATP-dependent manner. Seems to control the nucleotide-dependent binding of mitochondrial HSP70 to substrate proteins.</text>
</comment>
<dbReference type="PRINTS" id="PR00773">
    <property type="entry name" value="GRPEPROTEIN"/>
</dbReference>
<evidence type="ECO:0000256" key="6">
    <source>
        <dbReference type="ARBA" id="ARBA00045572"/>
    </source>
</evidence>
<evidence type="ECO:0000256" key="10">
    <source>
        <dbReference type="SAM" id="MobiDB-lite"/>
    </source>
</evidence>
<accession>A0A1A9VIY8</accession>
<dbReference type="PROSITE" id="PS01071">
    <property type="entry name" value="GRPE"/>
    <property type="match status" value="1"/>
</dbReference>
<dbReference type="GO" id="GO:0051082">
    <property type="term" value="F:unfolded protein binding"/>
    <property type="evidence" value="ECO:0007669"/>
    <property type="project" value="TreeGrafter"/>
</dbReference>
<organism evidence="11 12">
    <name type="scientific">Glossina austeni</name>
    <name type="common">Savannah tsetse fly</name>
    <dbReference type="NCBI Taxonomy" id="7395"/>
    <lineage>
        <taxon>Eukaryota</taxon>
        <taxon>Metazoa</taxon>
        <taxon>Ecdysozoa</taxon>
        <taxon>Arthropoda</taxon>
        <taxon>Hexapoda</taxon>
        <taxon>Insecta</taxon>
        <taxon>Pterygota</taxon>
        <taxon>Neoptera</taxon>
        <taxon>Endopterygota</taxon>
        <taxon>Diptera</taxon>
        <taxon>Brachycera</taxon>
        <taxon>Muscomorpha</taxon>
        <taxon>Hippoboscoidea</taxon>
        <taxon>Glossinidae</taxon>
        <taxon>Glossina</taxon>
    </lineage>
</organism>
<keyword evidence="9" id="KW-0175">Coiled coil</keyword>
<evidence type="ECO:0000256" key="5">
    <source>
        <dbReference type="ARBA" id="ARBA00023186"/>
    </source>
</evidence>
<dbReference type="GO" id="GO:0042803">
    <property type="term" value="F:protein homodimerization activity"/>
    <property type="evidence" value="ECO:0007669"/>
    <property type="project" value="InterPro"/>
</dbReference>
<dbReference type="Gene3D" id="2.30.22.10">
    <property type="entry name" value="Head domain of nucleotide exchange factor GrpE"/>
    <property type="match status" value="1"/>
</dbReference>
<evidence type="ECO:0000256" key="1">
    <source>
        <dbReference type="ARBA" id="ARBA00004305"/>
    </source>
</evidence>
<evidence type="ECO:0000256" key="2">
    <source>
        <dbReference type="ARBA" id="ARBA00009054"/>
    </source>
</evidence>
<keyword evidence="5 7" id="KW-0143">Chaperone</keyword>
<dbReference type="GO" id="GO:0001405">
    <property type="term" value="C:PAM complex, Tim23 associated import motor"/>
    <property type="evidence" value="ECO:0007669"/>
    <property type="project" value="TreeGrafter"/>
</dbReference>
<dbReference type="PANTHER" id="PTHR21237:SF23">
    <property type="entry name" value="GRPE PROTEIN HOMOLOG, MITOCHONDRIAL"/>
    <property type="match status" value="1"/>
</dbReference>
<feature type="compositionally biased region" description="Low complexity" evidence="10">
    <location>
        <begin position="76"/>
        <end position="90"/>
    </location>
</feature>
<dbReference type="AlphaFoldDB" id="A0A1A9VIY8"/>
<comment type="similarity">
    <text evidence="2 8">Belongs to the GrpE family.</text>
</comment>
<sequence>MFNRKNIFYSFIKKITVSIFQSSLLQKKPIIKGMASKQVKYLHTARLITLLTGNRNLWKNSWSAVPRLFSSEKSAEQQQQQRSQQQSENSPADTGTVGNNSVDQIKKLTQDLEVLGKEVESLKEQNVQLLDKYRRSLAESENLRSRLSKQIADAKLFGIQGFCKELLDVADILGHATNSVPQEELTDKNPHLKSLYEGLSMTQASLFQVFKRHGLETMNPLKEKFDPNLHEALFQKEDSSVDPNTIIEVTKLGYKLHNRVIRPALVGVSK</sequence>
<reference evidence="11" key="1">
    <citation type="submission" date="2020-05" db="UniProtKB">
        <authorList>
            <consortium name="EnsemblMetazoa"/>
        </authorList>
    </citation>
    <scope>IDENTIFICATION</scope>
    <source>
        <strain evidence="11">TTRI</strain>
    </source>
</reference>
<feature type="compositionally biased region" description="Polar residues" evidence="10">
    <location>
        <begin position="91"/>
        <end position="100"/>
    </location>
</feature>
<evidence type="ECO:0000256" key="7">
    <source>
        <dbReference type="RuleBase" id="RU000640"/>
    </source>
</evidence>
<dbReference type="SUPFAM" id="SSF51064">
    <property type="entry name" value="Head domain of nucleotide exchange factor GrpE"/>
    <property type="match status" value="1"/>
</dbReference>
<evidence type="ECO:0000256" key="9">
    <source>
        <dbReference type="SAM" id="Coils"/>
    </source>
</evidence>
<keyword evidence="12" id="KW-1185">Reference proteome</keyword>
<dbReference type="FunFam" id="2.30.22.10:FF:000002">
    <property type="entry name" value="GrpE protein homolog"/>
    <property type="match status" value="1"/>
</dbReference>
<dbReference type="STRING" id="7395.A0A1A9VIY8"/>
<feature type="coiled-coil region" evidence="9">
    <location>
        <begin position="105"/>
        <end position="150"/>
    </location>
</feature>
<proteinExistence type="inferred from homology"/>
<evidence type="ECO:0000256" key="4">
    <source>
        <dbReference type="ARBA" id="ARBA00023128"/>
    </source>
</evidence>
<dbReference type="InterPro" id="IPR009012">
    <property type="entry name" value="GrpE_head"/>
</dbReference>
<dbReference type="GO" id="GO:0006457">
    <property type="term" value="P:protein folding"/>
    <property type="evidence" value="ECO:0007669"/>
    <property type="project" value="InterPro"/>
</dbReference>
<dbReference type="InterPro" id="IPR013805">
    <property type="entry name" value="GrpE_CC"/>
</dbReference>
<dbReference type="InterPro" id="IPR000740">
    <property type="entry name" value="GrpE"/>
</dbReference>
<feature type="region of interest" description="Disordered" evidence="10">
    <location>
        <begin position="73"/>
        <end position="100"/>
    </location>
</feature>
<dbReference type="EnsemblMetazoa" id="GAUT038931-RA">
    <property type="protein sequence ID" value="GAUT038931-PA"/>
    <property type="gene ID" value="GAUT038931"/>
</dbReference>
<evidence type="ECO:0000313" key="12">
    <source>
        <dbReference type="Proteomes" id="UP000078200"/>
    </source>
</evidence>
<dbReference type="SUPFAM" id="SSF58014">
    <property type="entry name" value="Coiled-coil domain of nucleotide exchange factor GrpE"/>
    <property type="match status" value="1"/>
</dbReference>
<keyword evidence="3" id="KW-0809">Transit peptide</keyword>
<dbReference type="GO" id="GO:0030150">
    <property type="term" value="P:protein import into mitochondrial matrix"/>
    <property type="evidence" value="ECO:0007669"/>
    <property type="project" value="TreeGrafter"/>
</dbReference>
<dbReference type="GO" id="GO:0000774">
    <property type="term" value="F:adenyl-nucleotide exchange factor activity"/>
    <property type="evidence" value="ECO:0007669"/>
    <property type="project" value="InterPro"/>
</dbReference>
<dbReference type="PANTHER" id="PTHR21237">
    <property type="entry name" value="GRPE PROTEIN"/>
    <property type="match status" value="1"/>
</dbReference>
<dbReference type="Pfam" id="PF01025">
    <property type="entry name" value="GrpE"/>
    <property type="match status" value="1"/>
</dbReference>
<dbReference type="CDD" id="cd00446">
    <property type="entry name" value="GrpE"/>
    <property type="match status" value="1"/>
</dbReference>
<dbReference type="VEuPathDB" id="VectorBase:GAUT038931"/>
<dbReference type="Proteomes" id="UP000078200">
    <property type="component" value="Unassembled WGS sequence"/>
</dbReference>
<keyword evidence="4 7" id="KW-0496">Mitochondrion</keyword>
<dbReference type="HAMAP" id="MF_01151">
    <property type="entry name" value="GrpE"/>
    <property type="match status" value="1"/>
</dbReference>
<evidence type="ECO:0000256" key="8">
    <source>
        <dbReference type="RuleBase" id="RU004478"/>
    </source>
</evidence>
<protein>
    <recommendedName>
        <fullName evidence="7">GrpE protein homolog</fullName>
    </recommendedName>
</protein>
<evidence type="ECO:0000313" key="11">
    <source>
        <dbReference type="EnsemblMetazoa" id="GAUT038931-PA"/>
    </source>
</evidence>
<dbReference type="GO" id="GO:0051087">
    <property type="term" value="F:protein-folding chaperone binding"/>
    <property type="evidence" value="ECO:0007669"/>
    <property type="project" value="InterPro"/>
</dbReference>
<comment type="subcellular location">
    <subcellularLocation>
        <location evidence="1 7">Mitochondrion matrix</location>
    </subcellularLocation>
</comment>
<name>A0A1A9VIY8_GLOAU</name>
<dbReference type="Gene3D" id="3.90.20.20">
    <property type="match status" value="1"/>
</dbReference>